<dbReference type="InParanoid" id="A0A409Y2B4"/>
<name>A0A409Y2B4_9AGAR</name>
<dbReference type="Proteomes" id="UP000284706">
    <property type="component" value="Unassembled WGS sequence"/>
</dbReference>
<keyword evidence="2" id="KW-1185">Reference proteome</keyword>
<dbReference type="AlphaFoldDB" id="A0A409Y2B4"/>
<organism evidence="1 2">
    <name type="scientific">Gymnopilus dilepis</name>
    <dbReference type="NCBI Taxonomy" id="231916"/>
    <lineage>
        <taxon>Eukaryota</taxon>
        <taxon>Fungi</taxon>
        <taxon>Dikarya</taxon>
        <taxon>Basidiomycota</taxon>
        <taxon>Agaricomycotina</taxon>
        <taxon>Agaricomycetes</taxon>
        <taxon>Agaricomycetidae</taxon>
        <taxon>Agaricales</taxon>
        <taxon>Agaricineae</taxon>
        <taxon>Hymenogastraceae</taxon>
        <taxon>Gymnopilus</taxon>
    </lineage>
</organism>
<proteinExistence type="predicted"/>
<sequence>MYSRDIRECFIYQQRSCRPRSQARVDLEFCSPLQPRRHLPCTQAQARGALFDFPTATVSTSPPISVSACERKPEETVDATLSLPRSSFIQTMWALDLASRWSPG</sequence>
<comment type="caution">
    <text evidence="1">The sequence shown here is derived from an EMBL/GenBank/DDBJ whole genome shotgun (WGS) entry which is preliminary data.</text>
</comment>
<evidence type="ECO:0000313" key="1">
    <source>
        <dbReference type="EMBL" id="PPQ97176.1"/>
    </source>
</evidence>
<evidence type="ECO:0000313" key="2">
    <source>
        <dbReference type="Proteomes" id="UP000284706"/>
    </source>
</evidence>
<dbReference type="EMBL" id="NHYE01001282">
    <property type="protein sequence ID" value="PPQ97176.1"/>
    <property type="molecule type" value="Genomic_DNA"/>
</dbReference>
<reference evidence="1 2" key="1">
    <citation type="journal article" date="2018" name="Evol. Lett.">
        <title>Horizontal gene cluster transfer increased hallucinogenic mushroom diversity.</title>
        <authorList>
            <person name="Reynolds H.T."/>
            <person name="Vijayakumar V."/>
            <person name="Gluck-Thaler E."/>
            <person name="Korotkin H.B."/>
            <person name="Matheny P.B."/>
            <person name="Slot J.C."/>
        </authorList>
    </citation>
    <scope>NUCLEOTIDE SEQUENCE [LARGE SCALE GENOMIC DNA]</scope>
    <source>
        <strain evidence="1 2">SRW20</strain>
    </source>
</reference>
<accession>A0A409Y2B4</accession>
<gene>
    <name evidence="1" type="ORF">CVT26_000439</name>
</gene>
<protein>
    <submittedName>
        <fullName evidence="1">Uncharacterized protein</fullName>
    </submittedName>
</protein>